<dbReference type="InterPro" id="IPR013083">
    <property type="entry name" value="Znf_RING/FYVE/PHD"/>
</dbReference>
<evidence type="ECO:0000259" key="6">
    <source>
        <dbReference type="PROSITE" id="PS50089"/>
    </source>
</evidence>
<comment type="caution">
    <text evidence="8">The sequence shown here is derived from an EMBL/GenBank/DDBJ whole genome shotgun (WGS) entry which is preliminary data.</text>
</comment>
<keyword evidence="5" id="KW-1133">Transmembrane helix</keyword>
<dbReference type="Gene3D" id="3.30.40.10">
    <property type="entry name" value="Zinc/RING finger domain, C3HC4 (zinc finger)"/>
    <property type="match status" value="1"/>
</dbReference>
<dbReference type="Pfam" id="PF00643">
    <property type="entry name" value="zf-B_box"/>
    <property type="match status" value="1"/>
</dbReference>
<dbReference type="SUPFAM" id="SSF57845">
    <property type="entry name" value="B-box zinc-binding domain"/>
    <property type="match status" value="1"/>
</dbReference>
<feature type="domain" description="B box-type" evidence="7">
    <location>
        <begin position="89"/>
        <end position="131"/>
    </location>
</feature>
<accession>A0AAV3AM78</accession>
<keyword evidence="9" id="KW-1185">Reference proteome</keyword>
<dbReference type="InterPro" id="IPR000315">
    <property type="entry name" value="Znf_B-box"/>
</dbReference>
<dbReference type="InterPro" id="IPR050143">
    <property type="entry name" value="TRIM/RBCC"/>
</dbReference>
<dbReference type="GO" id="GO:0008270">
    <property type="term" value="F:zinc ion binding"/>
    <property type="evidence" value="ECO:0007669"/>
    <property type="project" value="UniProtKB-KW"/>
</dbReference>
<keyword evidence="3" id="KW-0862">Zinc</keyword>
<dbReference type="Gene3D" id="3.30.160.60">
    <property type="entry name" value="Classic Zinc Finger"/>
    <property type="match status" value="1"/>
</dbReference>
<reference evidence="8" key="1">
    <citation type="thesis" date="2020" institute="ProQuest LLC" country="789 East Eisenhower Parkway, Ann Arbor, MI, USA">
        <title>Comparative Genomics and Chromosome Evolution.</title>
        <authorList>
            <person name="Mudd A.B."/>
        </authorList>
    </citation>
    <scope>NUCLEOTIDE SEQUENCE</scope>
    <source>
        <strain evidence="8">1538</strain>
        <tissue evidence="8">Blood</tissue>
    </source>
</reference>
<dbReference type="Pfam" id="PF13445">
    <property type="entry name" value="zf-RING_UBOX"/>
    <property type="match status" value="1"/>
</dbReference>
<dbReference type="PROSITE" id="PS50119">
    <property type="entry name" value="ZF_BBOX"/>
    <property type="match status" value="1"/>
</dbReference>
<name>A0AAV3AM78_PYXAD</name>
<evidence type="ECO:0000259" key="7">
    <source>
        <dbReference type="PROSITE" id="PS50119"/>
    </source>
</evidence>
<evidence type="ECO:0000256" key="2">
    <source>
        <dbReference type="ARBA" id="ARBA00022771"/>
    </source>
</evidence>
<dbReference type="EMBL" id="DYDO01000001">
    <property type="protein sequence ID" value="DBA32549.1"/>
    <property type="molecule type" value="Genomic_DNA"/>
</dbReference>
<dbReference type="InterPro" id="IPR001841">
    <property type="entry name" value="Znf_RING"/>
</dbReference>
<keyword evidence="5" id="KW-0812">Transmembrane</keyword>
<dbReference type="PANTHER" id="PTHR24103">
    <property type="entry name" value="E3 UBIQUITIN-PROTEIN LIGASE TRIM"/>
    <property type="match status" value="1"/>
</dbReference>
<organism evidence="8 9">
    <name type="scientific">Pyxicephalus adspersus</name>
    <name type="common">African bullfrog</name>
    <dbReference type="NCBI Taxonomy" id="30357"/>
    <lineage>
        <taxon>Eukaryota</taxon>
        <taxon>Metazoa</taxon>
        <taxon>Chordata</taxon>
        <taxon>Craniata</taxon>
        <taxon>Vertebrata</taxon>
        <taxon>Euteleostomi</taxon>
        <taxon>Amphibia</taxon>
        <taxon>Batrachia</taxon>
        <taxon>Anura</taxon>
        <taxon>Neobatrachia</taxon>
        <taxon>Ranoidea</taxon>
        <taxon>Pyxicephalidae</taxon>
        <taxon>Pyxicephalinae</taxon>
        <taxon>Pyxicephalus</taxon>
    </lineage>
</organism>
<dbReference type="InterPro" id="IPR017907">
    <property type="entry name" value="Znf_RING_CS"/>
</dbReference>
<dbReference type="SUPFAM" id="SSF57850">
    <property type="entry name" value="RING/U-box"/>
    <property type="match status" value="1"/>
</dbReference>
<feature type="domain" description="RING-type" evidence="6">
    <location>
        <begin position="10"/>
        <end position="58"/>
    </location>
</feature>
<keyword evidence="2 4" id="KW-0863">Zinc-finger</keyword>
<dbReference type="SMART" id="SM00184">
    <property type="entry name" value="RING"/>
    <property type="match status" value="1"/>
</dbReference>
<dbReference type="AlphaFoldDB" id="A0AAV3AM78"/>
<evidence type="ECO:0000313" key="8">
    <source>
        <dbReference type="EMBL" id="DBA32549.1"/>
    </source>
</evidence>
<evidence type="ECO:0000256" key="5">
    <source>
        <dbReference type="SAM" id="Phobius"/>
    </source>
</evidence>
<evidence type="ECO:0000256" key="1">
    <source>
        <dbReference type="ARBA" id="ARBA00022723"/>
    </source>
</evidence>
<dbReference type="InterPro" id="IPR027370">
    <property type="entry name" value="Znf-RING_euk"/>
</dbReference>
<dbReference type="PROSITE" id="PS00518">
    <property type="entry name" value="ZF_RING_1"/>
    <property type="match status" value="1"/>
</dbReference>
<dbReference type="PROSITE" id="PS50089">
    <property type="entry name" value="ZF_RING_2"/>
    <property type="match status" value="1"/>
</dbReference>
<proteinExistence type="predicted"/>
<keyword evidence="1" id="KW-0479">Metal-binding</keyword>
<evidence type="ECO:0000256" key="4">
    <source>
        <dbReference type="PROSITE-ProRule" id="PRU00024"/>
    </source>
</evidence>
<keyword evidence="5" id="KW-0472">Membrane</keyword>
<evidence type="ECO:0000256" key="3">
    <source>
        <dbReference type="ARBA" id="ARBA00022833"/>
    </source>
</evidence>
<evidence type="ECO:0000313" key="9">
    <source>
        <dbReference type="Proteomes" id="UP001181693"/>
    </source>
</evidence>
<dbReference type="SMART" id="SM00336">
    <property type="entry name" value="BBOX"/>
    <property type="match status" value="1"/>
</dbReference>
<gene>
    <name evidence="8" type="ORF">GDO54_000332</name>
</gene>
<protein>
    <submittedName>
        <fullName evidence="8">Uncharacterized protein</fullName>
    </submittedName>
</protein>
<dbReference type="Proteomes" id="UP001181693">
    <property type="component" value="Unassembled WGS sequence"/>
</dbReference>
<sequence length="407" mass="47007">MDVLEEELKCPICHCVFEDPRVLPCSHNFCKKCLEGVLEGNSRHMLWRPSSFKCPTCRKEISTMGGNSHQVNYVLKGIVEKYNKIKATPTMPLCKDHNGQPLNIFCSTDLKLICGFCATSEEHKEHVFTSFDDAYSQEKRSLETLCQGIEKWQNMDIQAHLDKLEASKREALQLLTKDSDKVKGYFEKLQHVLEQKKNEILSDFETMKLEVMQAYDPEINKVNTIMNEKKKACDIAEDFKNITDPFLFLQKMEEFREKVHRIKTPLPSAADIAAISCMKNFDTSMWDNIRLVDVDKLGLPQKTPTKPRRVHIKFPFSARSGVLALLVLVLMLVALYSVLYIDLTQYTDTYLQPIIITLSEASILISEKAVIYWELIIEQMYRLCENFQKYAAGLLEEVSLFICKYRL</sequence>
<feature type="transmembrane region" description="Helical" evidence="5">
    <location>
        <begin position="316"/>
        <end position="338"/>
    </location>
</feature>